<gene>
    <name evidence="16" type="ORF">MG293_008322</name>
</gene>
<evidence type="ECO:0000256" key="4">
    <source>
        <dbReference type="ARBA" id="ARBA00022490"/>
    </source>
</evidence>
<feature type="chain" id="PRO_5042119799" description="Ferritin" evidence="14">
    <location>
        <begin position="20"/>
        <end position="456"/>
    </location>
</feature>
<keyword evidence="7" id="KW-0458">Lysosome</keyword>
<keyword evidence="4" id="KW-0963">Cytoplasm</keyword>
<evidence type="ECO:0000256" key="7">
    <source>
        <dbReference type="ARBA" id="ARBA00023228"/>
    </source>
</evidence>
<dbReference type="InterPro" id="IPR014034">
    <property type="entry name" value="Ferritin_CS"/>
</dbReference>
<dbReference type="InterPro" id="IPR009078">
    <property type="entry name" value="Ferritin-like_SF"/>
</dbReference>
<keyword evidence="3 13" id="KW-0409">Iron storage</keyword>
<dbReference type="FunFam" id="1.20.1260.10:FF:000009">
    <property type="entry name" value="Ferritin light chain"/>
    <property type="match status" value="1"/>
</dbReference>
<dbReference type="PROSITE" id="PS50905">
    <property type="entry name" value="FERRITIN_LIKE"/>
    <property type="match status" value="1"/>
</dbReference>
<dbReference type="InterPro" id="IPR012347">
    <property type="entry name" value="Ferritin-like"/>
</dbReference>
<evidence type="ECO:0000256" key="12">
    <source>
        <dbReference type="PIRSR" id="PIRSR601519-1"/>
    </source>
</evidence>
<dbReference type="PANTHER" id="PTHR11431:SF47">
    <property type="entry name" value="FERRITIN LIGHT CHAIN"/>
    <property type="match status" value="1"/>
</dbReference>
<keyword evidence="5 12" id="KW-0479">Metal-binding</keyword>
<dbReference type="InterPro" id="IPR057909">
    <property type="entry name" value="NRG2_N"/>
</dbReference>
<dbReference type="SUPFAM" id="SSF47240">
    <property type="entry name" value="Ferritin-like"/>
    <property type="match status" value="1"/>
</dbReference>
<evidence type="ECO:0000259" key="15">
    <source>
        <dbReference type="PROSITE" id="PS50905"/>
    </source>
</evidence>
<keyword evidence="17" id="KW-1185">Reference proteome</keyword>
<evidence type="ECO:0000313" key="17">
    <source>
        <dbReference type="Proteomes" id="UP001214576"/>
    </source>
</evidence>
<evidence type="ECO:0000256" key="5">
    <source>
        <dbReference type="ARBA" id="ARBA00022723"/>
    </source>
</evidence>
<keyword evidence="14" id="KW-0732">Signal</keyword>
<comment type="similarity">
    <text evidence="2 13">Belongs to the ferritin family.</text>
</comment>
<dbReference type="GO" id="GO:0006879">
    <property type="term" value="P:intracellular iron ion homeostasis"/>
    <property type="evidence" value="ECO:0007669"/>
    <property type="project" value="UniProtKB-KW"/>
</dbReference>
<dbReference type="InterPro" id="IPR009040">
    <property type="entry name" value="Ferritin-like_diiron"/>
</dbReference>
<feature type="binding site" evidence="12">
    <location>
        <position position="385"/>
    </location>
    <ligand>
        <name>Fe cation</name>
        <dbReference type="ChEBI" id="CHEBI:24875"/>
        <label>1</label>
    </ligand>
</feature>
<name>A0AAD4Y7X4_OVIAM</name>
<dbReference type="InterPro" id="IPR001519">
    <property type="entry name" value="Ferritin"/>
</dbReference>
<feature type="domain" description="Ferritin-like diiron" evidence="15">
    <location>
        <begin position="288"/>
        <end position="437"/>
    </location>
</feature>
<evidence type="ECO:0000256" key="2">
    <source>
        <dbReference type="ARBA" id="ARBA00007513"/>
    </source>
</evidence>
<evidence type="ECO:0000256" key="13">
    <source>
        <dbReference type="RuleBase" id="RU361145"/>
    </source>
</evidence>
<organism evidence="16 17">
    <name type="scientific">Ovis ammon polii</name>
    <dbReference type="NCBI Taxonomy" id="230172"/>
    <lineage>
        <taxon>Eukaryota</taxon>
        <taxon>Metazoa</taxon>
        <taxon>Chordata</taxon>
        <taxon>Craniata</taxon>
        <taxon>Vertebrata</taxon>
        <taxon>Euteleostomi</taxon>
        <taxon>Mammalia</taxon>
        <taxon>Eutheria</taxon>
        <taxon>Laurasiatheria</taxon>
        <taxon>Artiodactyla</taxon>
        <taxon>Ruminantia</taxon>
        <taxon>Pecora</taxon>
        <taxon>Bovidae</taxon>
        <taxon>Caprinae</taxon>
        <taxon>Ovis</taxon>
    </lineage>
</organism>
<dbReference type="CDD" id="cd00904">
    <property type="entry name" value="Ferritin"/>
    <property type="match status" value="1"/>
</dbReference>
<protein>
    <recommendedName>
        <fullName evidence="13">Ferritin</fullName>
    </recommendedName>
</protein>
<dbReference type="AlphaFoldDB" id="A0AAD4Y7X4"/>
<reference evidence="16" key="1">
    <citation type="submission" date="2022-03" db="EMBL/GenBank/DDBJ databases">
        <title>Genomic analyses of argali, domestic sheep and their hybrids provide insights into chromosomal evolution, heterosis and genetic basis of agronomic traits.</title>
        <authorList>
            <person name="Li M."/>
        </authorList>
    </citation>
    <scope>NUCLEOTIDE SEQUENCE</scope>
    <source>
        <strain evidence="16">CAU-MHL-2022a</strain>
        <tissue evidence="16">Skin</tissue>
    </source>
</reference>
<evidence type="ECO:0000256" key="9">
    <source>
        <dbReference type="ARBA" id="ARBA00044942"/>
    </source>
</evidence>
<evidence type="ECO:0000256" key="14">
    <source>
        <dbReference type="SAM" id="SignalP"/>
    </source>
</evidence>
<dbReference type="PANTHER" id="PTHR11431">
    <property type="entry name" value="FERRITIN"/>
    <property type="match status" value="1"/>
</dbReference>
<evidence type="ECO:0000256" key="6">
    <source>
        <dbReference type="ARBA" id="ARBA00023004"/>
    </source>
</evidence>
<evidence type="ECO:0000256" key="1">
    <source>
        <dbReference type="ARBA" id="ARBA00004496"/>
    </source>
</evidence>
<keyword evidence="6 12" id="KW-0408">Iron</keyword>
<dbReference type="Pfam" id="PF00210">
    <property type="entry name" value="Ferritin"/>
    <property type="match status" value="1"/>
</dbReference>
<dbReference type="EMBL" id="JAKZEL010000008">
    <property type="protein sequence ID" value="KAI4541180.1"/>
    <property type="molecule type" value="Genomic_DNA"/>
</dbReference>
<sequence>MRRDPAPGFSMLLFGVSLACYSPSFKSVQDQAYKAPVVVEGKVQGLAPAGGGSSSNSTREPPASGRVALVKVLDKWPLRSGGLQREQVISVGSCAPLERNQRYIFFLEPTEQPLVFKTAFAPLNTNGKNLKKEVGKILCTDCELSYARKTNHLWLPEAFGAVKKAASWNQDILGHDSIPDFQYYLISHVNRRYTVVPRRIERAHMPLSLPVREKGRSRNQQPNIFGKPMLRTMEMLERQQPDPALKELRILRSQPPESATQLSAITGTSHHFLTPYYYRPIMSSQIRQNYSTEVEAAVNRLVNMQLRASYTYLSLGFYFDRDDVALEGVGHFFRELAKEKREGAERLLKLQNQRGGRALFLDVQKTSQDEWGKTQDAMEAALLVEKNLNQALLDLHGLASARGDPHICDFLENHFLDEEVKLIKKMGDHLTNLRRLAGPQAELGEYLFQRLTLKHD</sequence>
<accession>A0AAD4Y7X4</accession>
<dbReference type="GO" id="GO:0031410">
    <property type="term" value="C:cytoplasmic vesicle"/>
    <property type="evidence" value="ECO:0007669"/>
    <property type="project" value="UniProtKB-KW"/>
</dbReference>
<dbReference type="GO" id="GO:0008198">
    <property type="term" value="F:ferrous iron binding"/>
    <property type="evidence" value="ECO:0007669"/>
    <property type="project" value="TreeGrafter"/>
</dbReference>
<comment type="subunit">
    <text evidence="11">Oligomer of 24 subunits. There are two types of subunits: L (light) chain and H (heavy) chain. The major chain can be light or heavy, depending on the species and tissue type. The functional molecule forms a roughly spherical shell with a diameter of 12 nm and contains a central cavity into which the insoluble mineral iron core is deposited. Interacts with NCOA4.</text>
</comment>
<evidence type="ECO:0000256" key="11">
    <source>
        <dbReference type="ARBA" id="ARBA00047045"/>
    </source>
</evidence>
<evidence type="ECO:0000256" key="8">
    <source>
        <dbReference type="ARBA" id="ARBA00023329"/>
    </source>
</evidence>
<dbReference type="GO" id="GO:0008199">
    <property type="term" value="F:ferric iron binding"/>
    <property type="evidence" value="ECO:0007669"/>
    <property type="project" value="InterPro"/>
</dbReference>
<dbReference type="PROSITE" id="PS51257">
    <property type="entry name" value="PROKAR_LIPOPROTEIN"/>
    <property type="match status" value="1"/>
</dbReference>
<dbReference type="Pfam" id="PF25518">
    <property type="entry name" value="NRG2_N"/>
    <property type="match status" value="1"/>
</dbReference>
<dbReference type="Proteomes" id="UP001214576">
    <property type="component" value="Unassembled WGS sequence"/>
</dbReference>
<evidence type="ECO:0000256" key="10">
    <source>
        <dbReference type="ARBA" id="ARBA00045578"/>
    </source>
</evidence>
<feature type="signal peptide" evidence="14">
    <location>
        <begin position="1"/>
        <end position="19"/>
    </location>
</feature>
<dbReference type="Gene3D" id="1.20.1260.10">
    <property type="match status" value="1"/>
</dbReference>
<proteinExistence type="inferred from homology"/>
<keyword evidence="8" id="KW-0968">Cytoplasmic vesicle</keyword>
<dbReference type="PROSITE" id="PS00204">
    <property type="entry name" value="FERRITIN_2"/>
    <property type="match status" value="1"/>
</dbReference>
<dbReference type="GO" id="GO:0006826">
    <property type="term" value="P:iron ion transport"/>
    <property type="evidence" value="ECO:0007669"/>
    <property type="project" value="InterPro"/>
</dbReference>
<dbReference type="GO" id="GO:0044754">
    <property type="term" value="C:autolysosome"/>
    <property type="evidence" value="ECO:0007669"/>
    <property type="project" value="UniProtKB-SubCell"/>
</dbReference>
<evidence type="ECO:0000313" key="16">
    <source>
        <dbReference type="EMBL" id="KAI4541180.1"/>
    </source>
</evidence>
<dbReference type="PROSITE" id="PS00540">
    <property type="entry name" value="FERRITIN_1"/>
    <property type="match status" value="1"/>
</dbReference>
<comment type="subcellular location">
    <subcellularLocation>
        <location evidence="9">Autolysosome</location>
    </subcellularLocation>
    <subcellularLocation>
        <location evidence="1">Cytoplasm</location>
    </subcellularLocation>
</comment>
<evidence type="ECO:0000256" key="3">
    <source>
        <dbReference type="ARBA" id="ARBA00022434"/>
    </source>
</evidence>
<comment type="function">
    <text evidence="10">Stores iron in a soluble, non-toxic, readily available form. Important for iron homeostasis. Iron is taken up in the ferrous form and deposited as ferric hydroxides after oxidation. Also plays a role in delivery of iron to cells. Mediates iron uptake in capsule cells of the developing kidney. Delivery to lysosomes by the cargo receptor NCOA4 for autophagic degradation and release or iron.</text>
</comment>
<dbReference type="InterPro" id="IPR008331">
    <property type="entry name" value="Ferritin_DPS_dom"/>
</dbReference>
<comment type="caution">
    <text evidence="16">The sequence shown here is derived from an EMBL/GenBank/DDBJ whole genome shotgun (WGS) entry which is preliminary data.</text>
</comment>